<evidence type="ECO:0000259" key="1">
    <source>
        <dbReference type="Pfam" id="PF00296"/>
    </source>
</evidence>
<dbReference type="Gene3D" id="3.20.20.30">
    <property type="entry name" value="Luciferase-like domain"/>
    <property type="match status" value="1"/>
</dbReference>
<feature type="domain" description="Luciferase-like" evidence="1">
    <location>
        <begin position="1"/>
        <end position="57"/>
    </location>
</feature>
<name>A0A1K0GPU0_9ACTN</name>
<keyword evidence="3" id="KW-1185">Reference proteome</keyword>
<dbReference type="AlphaFoldDB" id="A0A1K0GPU0"/>
<evidence type="ECO:0000313" key="3">
    <source>
        <dbReference type="Proteomes" id="UP000182486"/>
    </source>
</evidence>
<dbReference type="InterPro" id="IPR011251">
    <property type="entry name" value="Luciferase-like_dom"/>
</dbReference>
<comment type="caution">
    <text evidence="2">The sequence shown here is derived from an EMBL/GenBank/DDBJ whole genome shotgun (WGS) entry which is preliminary data.</text>
</comment>
<proteinExistence type="predicted"/>
<dbReference type="EMBL" id="MEIA01000380">
    <property type="protein sequence ID" value="OJF11275.1"/>
    <property type="molecule type" value="Genomic_DNA"/>
</dbReference>
<dbReference type="Proteomes" id="UP000182486">
    <property type="component" value="Unassembled WGS sequence"/>
</dbReference>
<sequence length="134" mass="14292">MGAAAPAAIDRAARIADGFNPTSMSLERLSAAIERFRTSAARAGRDPGRLSIVVRAATPLTPSAMGLGRPFLGGSPDQVVEDLRQLAALAVDHVLFTNVRQPPLDEQLDLLERIKVAADRADLVPQVLDEQTIN</sequence>
<reference evidence="2 3" key="1">
    <citation type="submission" date="2016-09" db="EMBL/GenBank/DDBJ databases">
        <title>Couchioplanes caeruleus draft genome sequence.</title>
        <authorList>
            <person name="Sheehan J."/>
            <person name="Caffrey P."/>
        </authorList>
    </citation>
    <scope>NUCLEOTIDE SEQUENCE [LARGE SCALE GENOMIC DNA]</scope>
    <source>
        <strain evidence="2 3">DSM 43634</strain>
    </source>
</reference>
<accession>A0A1K0GPU0</accession>
<gene>
    <name evidence="2" type="ORF">BG844_27325</name>
</gene>
<protein>
    <recommendedName>
        <fullName evidence="1">Luciferase-like domain-containing protein</fullName>
    </recommendedName>
</protein>
<dbReference type="InterPro" id="IPR036661">
    <property type="entry name" value="Luciferase-like_sf"/>
</dbReference>
<dbReference type="SUPFAM" id="SSF51679">
    <property type="entry name" value="Bacterial luciferase-like"/>
    <property type="match status" value="1"/>
</dbReference>
<dbReference type="GO" id="GO:0016705">
    <property type="term" value="F:oxidoreductase activity, acting on paired donors, with incorporation or reduction of molecular oxygen"/>
    <property type="evidence" value="ECO:0007669"/>
    <property type="project" value="InterPro"/>
</dbReference>
<organism evidence="2 3">
    <name type="scientific">Couchioplanes caeruleus subsp. caeruleus</name>
    <dbReference type="NCBI Taxonomy" id="56427"/>
    <lineage>
        <taxon>Bacteria</taxon>
        <taxon>Bacillati</taxon>
        <taxon>Actinomycetota</taxon>
        <taxon>Actinomycetes</taxon>
        <taxon>Micromonosporales</taxon>
        <taxon>Micromonosporaceae</taxon>
        <taxon>Couchioplanes</taxon>
    </lineage>
</organism>
<dbReference type="Pfam" id="PF00296">
    <property type="entry name" value="Bac_luciferase"/>
    <property type="match status" value="1"/>
</dbReference>
<evidence type="ECO:0000313" key="2">
    <source>
        <dbReference type="EMBL" id="OJF11275.1"/>
    </source>
</evidence>